<gene>
    <name evidence="1" type="ORF">N0F65_006174</name>
</gene>
<keyword evidence="2" id="KW-1185">Reference proteome</keyword>
<evidence type="ECO:0000313" key="1">
    <source>
        <dbReference type="EMBL" id="DBA02299.1"/>
    </source>
</evidence>
<dbReference type="Proteomes" id="UP001146120">
    <property type="component" value="Unassembled WGS sequence"/>
</dbReference>
<reference evidence="1" key="2">
    <citation type="journal article" date="2023" name="Microbiol Resour">
        <title>Decontamination and Annotation of the Draft Genome Sequence of the Oomycete Lagenidium giganteum ARSEF 373.</title>
        <authorList>
            <person name="Morgan W.R."/>
            <person name="Tartar A."/>
        </authorList>
    </citation>
    <scope>NUCLEOTIDE SEQUENCE</scope>
    <source>
        <strain evidence="1">ARSEF 373</strain>
    </source>
</reference>
<name>A0AAV2Z9W1_9STRA</name>
<dbReference type="AlphaFoldDB" id="A0AAV2Z9W1"/>
<comment type="caution">
    <text evidence="1">The sequence shown here is derived from an EMBL/GenBank/DDBJ whole genome shotgun (WGS) entry which is preliminary data.</text>
</comment>
<protein>
    <submittedName>
        <fullName evidence="1">Uncharacterized protein</fullName>
    </submittedName>
</protein>
<evidence type="ECO:0000313" key="2">
    <source>
        <dbReference type="Proteomes" id="UP001146120"/>
    </source>
</evidence>
<organism evidence="1 2">
    <name type="scientific">Lagenidium giganteum</name>
    <dbReference type="NCBI Taxonomy" id="4803"/>
    <lineage>
        <taxon>Eukaryota</taxon>
        <taxon>Sar</taxon>
        <taxon>Stramenopiles</taxon>
        <taxon>Oomycota</taxon>
        <taxon>Peronosporomycetes</taxon>
        <taxon>Pythiales</taxon>
        <taxon>Pythiaceae</taxon>
    </lineage>
</organism>
<reference evidence="1" key="1">
    <citation type="submission" date="2022-11" db="EMBL/GenBank/DDBJ databases">
        <authorList>
            <person name="Morgan W.R."/>
            <person name="Tartar A."/>
        </authorList>
    </citation>
    <scope>NUCLEOTIDE SEQUENCE</scope>
    <source>
        <strain evidence="1">ARSEF 373</strain>
    </source>
</reference>
<sequence length="69" mass="7786">MEMHRESSQRSNCCCDSVQILTRFKLLGSETALGNAMFAMCRADGRSKSIFPTGAQRYREVMLFDADTD</sequence>
<accession>A0AAV2Z9W1</accession>
<dbReference type="EMBL" id="DAKRPA010000033">
    <property type="protein sequence ID" value="DBA02299.1"/>
    <property type="molecule type" value="Genomic_DNA"/>
</dbReference>
<proteinExistence type="predicted"/>